<dbReference type="GO" id="GO:0000278">
    <property type="term" value="P:mitotic cell cycle"/>
    <property type="evidence" value="ECO:0007669"/>
    <property type="project" value="TreeGrafter"/>
</dbReference>
<dbReference type="GO" id="GO:0043015">
    <property type="term" value="F:gamma-tubulin binding"/>
    <property type="evidence" value="ECO:0007669"/>
    <property type="project" value="InterPro"/>
</dbReference>
<gene>
    <name evidence="10" type="ORF">EJ06DRAFT_554588</name>
</gene>
<evidence type="ECO:0000313" key="10">
    <source>
        <dbReference type="EMBL" id="KAF2403055.1"/>
    </source>
</evidence>
<dbReference type="EMBL" id="ML996690">
    <property type="protein sequence ID" value="KAF2403055.1"/>
    <property type="molecule type" value="Genomic_DNA"/>
</dbReference>
<reference evidence="10" key="1">
    <citation type="journal article" date="2020" name="Stud. Mycol.">
        <title>101 Dothideomycetes genomes: a test case for predicting lifestyles and emergence of pathogens.</title>
        <authorList>
            <person name="Haridas S."/>
            <person name="Albert R."/>
            <person name="Binder M."/>
            <person name="Bloem J."/>
            <person name="Labutti K."/>
            <person name="Salamov A."/>
            <person name="Andreopoulos B."/>
            <person name="Baker S."/>
            <person name="Barry K."/>
            <person name="Bills G."/>
            <person name="Bluhm B."/>
            <person name="Cannon C."/>
            <person name="Castanera R."/>
            <person name="Culley D."/>
            <person name="Daum C."/>
            <person name="Ezra D."/>
            <person name="Gonzalez J."/>
            <person name="Henrissat B."/>
            <person name="Kuo A."/>
            <person name="Liang C."/>
            <person name="Lipzen A."/>
            <person name="Lutzoni F."/>
            <person name="Magnuson J."/>
            <person name="Mondo S."/>
            <person name="Nolan M."/>
            <person name="Ohm R."/>
            <person name="Pangilinan J."/>
            <person name="Park H.-J."/>
            <person name="Ramirez L."/>
            <person name="Alfaro M."/>
            <person name="Sun H."/>
            <person name="Tritt A."/>
            <person name="Yoshinaga Y."/>
            <person name="Zwiers L.-H."/>
            <person name="Turgeon B."/>
            <person name="Goodwin S."/>
            <person name="Spatafora J."/>
            <person name="Crous P."/>
            <person name="Grigoriev I."/>
        </authorList>
    </citation>
    <scope>NUCLEOTIDE SEQUENCE</scope>
    <source>
        <strain evidence="10">CBS 262.69</strain>
    </source>
</reference>
<evidence type="ECO:0000256" key="1">
    <source>
        <dbReference type="ARBA" id="ARBA00010337"/>
    </source>
</evidence>
<evidence type="ECO:0000256" key="3">
    <source>
        <dbReference type="ARBA" id="ARBA00022701"/>
    </source>
</evidence>
<evidence type="ECO:0000313" key="11">
    <source>
        <dbReference type="Proteomes" id="UP000799640"/>
    </source>
</evidence>
<feature type="domain" description="Gamma-Tubulin ring complex non-core subunit mod21 N-terminal" evidence="8">
    <location>
        <begin position="65"/>
        <end position="151"/>
    </location>
</feature>
<keyword evidence="4 5" id="KW-0206">Cytoskeleton</keyword>
<dbReference type="InterPro" id="IPR059169">
    <property type="entry name" value="GCP5_N_ext"/>
</dbReference>
<evidence type="ECO:0000256" key="4">
    <source>
        <dbReference type="ARBA" id="ARBA00023212"/>
    </source>
</evidence>
<comment type="subcellular location">
    <subcellularLocation>
        <location evidence="5">Cytoplasm</location>
        <location evidence="5">Cytoskeleton</location>
        <location evidence="5">Microtubule organizing center</location>
    </subcellularLocation>
</comment>
<dbReference type="GO" id="GO:0051321">
    <property type="term" value="P:meiotic cell cycle"/>
    <property type="evidence" value="ECO:0007669"/>
    <property type="project" value="TreeGrafter"/>
</dbReference>
<evidence type="ECO:0000259" key="7">
    <source>
        <dbReference type="Pfam" id="PF04130"/>
    </source>
</evidence>
<dbReference type="InterPro" id="IPR007259">
    <property type="entry name" value="GCP"/>
</dbReference>
<evidence type="ECO:0000256" key="2">
    <source>
        <dbReference type="ARBA" id="ARBA00022490"/>
    </source>
</evidence>
<dbReference type="Gene3D" id="1.20.120.1900">
    <property type="entry name" value="Gamma-tubulin complex, C-terminal domain"/>
    <property type="match status" value="1"/>
</dbReference>
<feature type="domain" description="Gamma tubulin complex component protein N-terminal" evidence="9">
    <location>
        <begin position="233"/>
        <end position="528"/>
    </location>
</feature>
<dbReference type="GO" id="GO:0000922">
    <property type="term" value="C:spindle pole"/>
    <property type="evidence" value="ECO:0007669"/>
    <property type="project" value="InterPro"/>
</dbReference>
<dbReference type="AlphaFoldDB" id="A0A6G1I4Z7"/>
<dbReference type="InterPro" id="IPR042241">
    <property type="entry name" value="GCP_C_sf"/>
</dbReference>
<name>A0A6G1I4Z7_9PEZI</name>
<dbReference type="CDD" id="cd22572">
    <property type="entry name" value="GCP5_NTD"/>
    <property type="match status" value="1"/>
</dbReference>
<sequence>MAQSAIVNGLISSLITSLTGISISDRRHKQLKEHVIKGARHQQYVRVNQFEVESSLNGLVEKFQVLDRDDLAEALTARLDELSKIPNKWTPDILSLFLNLSDRPVEKFQLEALYQLRPFVEPEPSPFTWEELLADEPFSDPELWENEPLSAGSSDDEVIYQQEPRVPVVQYRPMPVVVADEPNFDQNSLVTNAEKDLLRQIEESHHWNQRAKGHQFSAEQVDERRSITVLQAIRQVCFMLRTLPTSMFYTDVARGTVIYNEGISLIQTTHLSVTHVLASLADIGSALYRLREWLKKEQVVPLLQSFQAAVSMRLQDFDKSLSTLEREYATPSKTMTASILAVHDAVQIRSRIVIHLEGLVSRVSSHRSDFTCMELLYDDICVLQDISDSEVYEQCAHIFFECLRVYLRPIRAWMELGDASNFEECAFISVADKDSELSALWHSRFELRRGANGDLLAPLFIQSVCQKILNAGKSIVFLDRLGKNHGSSSIAEPLLDFDSVCHTNRNFALAPFSELFATAFADWVRSRYGPSASILREQIFTSCGLWRFLDALELIYFGRDGSLFQSFASEVFRRMDERPRTWNDRFLLSEVARSTFGGHVSVEEERISARTSTIKGAERSIKTLSSLAIDYNLPWPVLNVIQKPTLVMYHRVQRLLLQTRRAKSVLASSTFPPSPRAAHHATTALRLRLTWLVDVWQSYLADTVLRPATLDLRTRISAAEDLDAMSAVHDAFATRVQAQCLLAKNLAPILDALLGLFDLAAAFAQLYMSAAGPVAVPDRRVTRRQHAKLGDVHDSESEDGLDDDEREYDADTEDPVVKGGYEERVRRMLEQFGQQVRFVVAGLRSAGRVGGEGSWEVLAERLEWDAPRGG</sequence>
<dbReference type="GO" id="GO:0051225">
    <property type="term" value="P:spindle assembly"/>
    <property type="evidence" value="ECO:0007669"/>
    <property type="project" value="TreeGrafter"/>
</dbReference>
<evidence type="ECO:0000259" key="8">
    <source>
        <dbReference type="Pfam" id="PF14609"/>
    </source>
</evidence>
<proteinExistence type="inferred from homology"/>
<keyword evidence="11" id="KW-1185">Reference proteome</keyword>
<dbReference type="InterPro" id="IPR041470">
    <property type="entry name" value="GCP_N"/>
</dbReference>
<dbReference type="GO" id="GO:0051011">
    <property type="term" value="F:microtubule minus-end binding"/>
    <property type="evidence" value="ECO:0007669"/>
    <property type="project" value="TreeGrafter"/>
</dbReference>
<accession>A0A6G1I4Z7</accession>
<dbReference type="Pfam" id="PF04130">
    <property type="entry name" value="GCP_C_terminal"/>
    <property type="match status" value="1"/>
</dbReference>
<dbReference type="InterPro" id="IPR040457">
    <property type="entry name" value="GCP_C"/>
</dbReference>
<evidence type="ECO:0000256" key="6">
    <source>
        <dbReference type="SAM" id="MobiDB-lite"/>
    </source>
</evidence>
<dbReference type="GO" id="GO:0005874">
    <property type="term" value="C:microtubule"/>
    <property type="evidence" value="ECO:0007669"/>
    <property type="project" value="UniProtKB-KW"/>
</dbReference>
<comment type="similarity">
    <text evidence="1 5">Belongs to the TUBGCP family.</text>
</comment>
<dbReference type="PANTHER" id="PTHR19302">
    <property type="entry name" value="GAMMA TUBULIN COMPLEX PROTEIN"/>
    <property type="match status" value="1"/>
</dbReference>
<feature type="compositionally biased region" description="Acidic residues" evidence="6">
    <location>
        <begin position="796"/>
        <end position="812"/>
    </location>
</feature>
<dbReference type="OrthoDB" id="66546at2759"/>
<keyword evidence="2 5" id="KW-0963">Cytoplasm</keyword>
<dbReference type="Pfam" id="PF17681">
    <property type="entry name" value="GCP_N_terminal"/>
    <property type="match status" value="1"/>
</dbReference>
<dbReference type="GO" id="GO:0000930">
    <property type="term" value="C:gamma-tubulin complex"/>
    <property type="evidence" value="ECO:0007669"/>
    <property type="project" value="TreeGrafter"/>
</dbReference>
<dbReference type="Pfam" id="PF14609">
    <property type="entry name" value="GCP5-Mod21_N"/>
    <property type="match status" value="1"/>
</dbReference>
<organism evidence="10 11">
    <name type="scientific">Trichodelitschia bisporula</name>
    <dbReference type="NCBI Taxonomy" id="703511"/>
    <lineage>
        <taxon>Eukaryota</taxon>
        <taxon>Fungi</taxon>
        <taxon>Dikarya</taxon>
        <taxon>Ascomycota</taxon>
        <taxon>Pezizomycotina</taxon>
        <taxon>Dothideomycetes</taxon>
        <taxon>Dothideomycetes incertae sedis</taxon>
        <taxon>Phaeotrichales</taxon>
        <taxon>Phaeotrichaceae</taxon>
        <taxon>Trichodelitschia</taxon>
    </lineage>
</organism>
<keyword evidence="3 5" id="KW-0493">Microtubule</keyword>
<dbReference type="PANTHER" id="PTHR19302:SF33">
    <property type="entry name" value="GAMMA-TUBULIN COMPLEX COMPONENT 5"/>
    <property type="match status" value="1"/>
</dbReference>
<dbReference type="Proteomes" id="UP000799640">
    <property type="component" value="Unassembled WGS sequence"/>
</dbReference>
<evidence type="ECO:0000256" key="5">
    <source>
        <dbReference type="RuleBase" id="RU363050"/>
    </source>
</evidence>
<dbReference type="GO" id="GO:0007020">
    <property type="term" value="P:microtubule nucleation"/>
    <property type="evidence" value="ECO:0007669"/>
    <property type="project" value="InterPro"/>
</dbReference>
<dbReference type="InterPro" id="IPR032797">
    <property type="entry name" value="Mod21_N"/>
</dbReference>
<feature type="region of interest" description="Disordered" evidence="6">
    <location>
        <begin position="785"/>
        <end position="812"/>
    </location>
</feature>
<dbReference type="GO" id="GO:0031122">
    <property type="term" value="P:cytoplasmic microtubule organization"/>
    <property type="evidence" value="ECO:0007669"/>
    <property type="project" value="TreeGrafter"/>
</dbReference>
<evidence type="ECO:0000259" key="9">
    <source>
        <dbReference type="Pfam" id="PF17681"/>
    </source>
</evidence>
<feature type="domain" description="Gamma tubulin complex component C-terminal" evidence="7">
    <location>
        <begin position="549"/>
        <end position="863"/>
    </location>
</feature>
<protein>
    <recommendedName>
        <fullName evidence="5">Spindle pole body component</fullName>
    </recommendedName>
</protein>
<dbReference type="GO" id="GO:0005816">
    <property type="term" value="C:spindle pole body"/>
    <property type="evidence" value="ECO:0007669"/>
    <property type="project" value="UniProtKB-ARBA"/>
</dbReference>